<dbReference type="OrthoDB" id="1365853at2"/>
<accession>A0A2U0HW94</accession>
<proteinExistence type="predicted"/>
<comment type="caution">
    <text evidence="1">The sequence shown here is derived from an EMBL/GenBank/DDBJ whole genome shotgun (WGS) entry which is preliminary data.</text>
</comment>
<evidence type="ECO:0008006" key="3">
    <source>
        <dbReference type="Google" id="ProtNLM"/>
    </source>
</evidence>
<gene>
    <name evidence="1" type="ORF">DDV96_14415</name>
</gene>
<name>A0A2U0HW94_9FLAO</name>
<sequence>MKYIALIFYIILFVSCSTSKFYSEVSSLNDSYRNELVEKYGKDAVKRNSFDPHKLVLKTLKERIQNTDHIIYHYSPLPKWKSKEFAGVVYDVDNSKYYYLENSEERPRKIVVDTVYDYPNDNYYKFIIDNCHVQVISATGQVDFNFSIGLM</sequence>
<dbReference type="RefSeq" id="WP_116695480.1">
    <property type="nucleotide sequence ID" value="NZ_QEHR01000011.1"/>
</dbReference>
<dbReference type="EMBL" id="QEHR01000011">
    <property type="protein sequence ID" value="PVW13108.1"/>
    <property type="molecule type" value="Genomic_DNA"/>
</dbReference>
<dbReference type="AlphaFoldDB" id="A0A2U0HW94"/>
<evidence type="ECO:0000313" key="1">
    <source>
        <dbReference type="EMBL" id="PVW13108.1"/>
    </source>
</evidence>
<evidence type="ECO:0000313" key="2">
    <source>
        <dbReference type="Proteomes" id="UP000245962"/>
    </source>
</evidence>
<reference evidence="1 2" key="1">
    <citation type="submission" date="2018-04" db="EMBL/GenBank/DDBJ databases">
        <title>Marixanthomonas spongiae HN-E44 sp. nov., isolated from a marine sponge.</title>
        <authorList>
            <person name="Luo L."/>
            <person name="Zhuang L."/>
        </authorList>
    </citation>
    <scope>NUCLEOTIDE SEQUENCE [LARGE SCALE GENOMIC DNA]</scope>
    <source>
        <strain evidence="1 2">HN-E44</strain>
    </source>
</reference>
<organism evidence="1 2">
    <name type="scientific">Marixanthomonas spongiae</name>
    <dbReference type="NCBI Taxonomy" id="2174845"/>
    <lineage>
        <taxon>Bacteria</taxon>
        <taxon>Pseudomonadati</taxon>
        <taxon>Bacteroidota</taxon>
        <taxon>Flavobacteriia</taxon>
        <taxon>Flavobacteriales</taxon>
        <taxon>Flavobacteriaceae</taxon>
        <taxon>Marixanthomonas</taxon>
    </lineage>
</organism>
<dbReference type="PROSITE" id="PS51257">
    <property type="entry name" value="PROKAR_LIPOPROTEIN"/>
    <property type="match status" value="1"/>
</dbReference>
<keyword evidence="2" id="KW-1185">Reference proteome</keyword>
<dbReference type="Proteomes" id="UP000245962">
    <property type="component" value="Unassembled WGS sequence"/>
</dbReference>
<protein>
    <recommendedName>
        <fullName evidence="3">Lipoprotein</fullName>
    </recommendedName>
</protein>